<dbReference type="InterPro" id="IPR036397">
    <property type="entry name" value="RNaseH_sf"/>
</dbReference>
<dbReference type="CDD" id="cd09276">
    <property type="entry name" value="Rnase_HI_RT_non_LTR"/>
    <property type="match status" value="1"/>
</dbReference>
<dbReference type="RefSeq" id="XP_026676344.1">
    <property type="nucleotide sequence ID" value="XM_026820543.1"/>
</dbReference>
<keyword evidence="1" id="KW-1185">Reference proteome</keyword>
<reference evidence="2" key="1">
    <citation type="submission" date="2025-08" db="UniProtKB">
        <authorList>
            <consortium name="RefSeq"/>
        </authorList>
    </citation>
    <scope>IDENTIFICATION</scope>
</reference>
<dbReference type="Proteomes" id="UP000079169">
    <property type="component" value="Unplaced"/>
</dbReference>
<dbReference type="GeneID" id="113465759"/>
<evidence type="ECO:0000313" key="2">
    <source>
        <dbReference type="RefSeq" id="XP_026676344.1"/>
    </source>
</evidence>
<dbReference type="GO" id="GO:0003676">
    <property type="term" value="F:nucleic acid binding"/>
    <property type="evidence" value="ECO:0007669"/>
    <property type="project" value="InterPro"/>
</dbReference>
<sequence>MLLSHICNTRSRPEYIFRDSVFICTDSKSSLLALKNIMSPNHLVNNILVKINELKILNITVKFLWIPSHLGIAGNVQVDELAKNSQNAPLLSLMTSEDLKSAIKKKLLSEWDHHWKNNVINNKLRRIKEDTLLWKSSLDKDRDLPIIKVKV</sequence>
<dbReference type="InterPro" id="IPR012337">
    <property type="entry name" value="RNaseH-like_sf"/>
</dbReference>
<name>A0A3Q0IJE9_DIACI</name>
<dbReference type="KEGG" id="dci:113465759"/>
<dbReference type="Gene3D" id="3.30.420.10">
    <property type="entry name" value="Ribonuclease H-like superfamily/Ribonuclease H"/>
    <property type="match status" value="1"/>
</dbReference>
<accession>A0A3Q0IJE9</accession>
<protein>
    <submittedName>
        <fullName evidence="2">Uncharacterized protein LOC113465759</fullName>
    </submittedName>
</protein>
<gene>
    <name evidence="2" type="primary">LOC113465759</name>
</gene>
<proteinExistence type="predicted"/>
<dbReference type="SUPFAM" id="SSF53098">
    <property type="entry name" value="Ribonuclease H-like"/>
    <property type="match status" value="1"/>
</dbReference>
<dbReference type="AlphaFoldDB" id="A0A3Q0IJE9"/>
<dbReference type="PaxDb" id="121845-A0A3Q0IJE9"/>
<evidence type="ECO:0000313" key="1">
    <source>
        <dbReference type="Proteomes" id="UP000079169"/>
    </source>
</evidence>
<organism evidence="1 2">
    <name type="scientific">Diaphorina citri</name>
    <name type="common">Asian citrus psyllid</name>
    <dbReference type="NCBI Taxonomy" id="121845"/>
    <lineage>
        <taxon>Eukaryota</taxon>
        <taxon>Metazoa</taxon>
        <taxon>Ecdysozoa</taxon>
        <taxon>Arthropoda</taxon>
        <taxon>Hexapoda</taxon>
        <taxon>Insecta</taxon>
        <taxon>Pterygota</taxon>
        <taxon>Neoptera</taxon>
        <taxon>Paraneoptera</taxon>
        <taxon>Hemiptera</taxon>
        <taxon>Sternorrhyncha</taxon>
        <taxon>Psylloidea</taxon>
        <taxon>Psyllidae</taxon>
        <taxon>Diaphorininae</taxon>
        <taxon>Diaphorina</taxon>
    </lineage>
</organism>